<comment type="subcellular location">
    <subcellularLocation>
        <location evidence="1">Cell membrane</location>
    </subcellularLocation>
    <subcellularLocation>
        <location evidence="2">Cytoplasm</location>
    </subcellularLocation>
</comment>
<evidence type="ECO:0000256" key="6">
    <source>
        <dbReference type="ARBA" id="ARBA00022687"/>
    </source>
</evidence>
<keyword evidence="4" id="KW-1003">Cell membrane</keyword>
<name>A0A5J4VAW2_9EUKA</name>
<evidence type="ECO:0000256" key="4">
    <source>
        <dbReference type="ARBA" id="ARBA00022475"/>
    </source>
</evidence>
<dbReference type="PANTHER" id="PTHR22611:SF9">
    <property type="entry name" value="PROTEIN NAKED CUTICLE"/>
    <property type="match status" value="1"/>
</dbReference>
<dbReference type="GO" id="GO:0046872">
    <property type="term" value="F:metal ion binding"/>
    <property type="evidence" value="ECO:0007669"/>
    <property type="project" value="UniProtKB-KW"/>
</dbReference>
<evidence type="ECO:0000256" key="5">
    <source>
        <dbReference type="ARBA" id="ARBA00022490"/>
    </source>
</evidence>
<dbReference type="InterPro" id="IPR040140">
    <property type="entry name" value="Nkd-like"/>
</dbReference>
<evidence type="ECO:0000256" key="8">
    <source>
        <dbReference type="ARBA" id="ARBA00023136"/>
    </source>
</evidence>
<evidence type="ECO:0000256" key="9">
    <source>
        <dbReference type="SAM" id="MobiDB-lite"/>
    </source>
</evidence>
<feature type="region of interest" description="Disordered" evidence="9">
    <location>
        <begin position="204"/>
        <end position="241"/>
    </location>
</feature>
<organism evidence="10 11">
    <name type="scientific">Streblomastix strix</name>
    <dbReference type="NCBI Taxonomy" id="222440"/>
    <lineage>
        <taxon>Eukaryota</taxon>
        <taxon>Metamonada</taxon>
        <taxon>Preaxostyla</taxon>
        <taxon>Oxymonadida</taxon>
        <taxon>Streblomastigidae</taxon>
        <taxon>Streblomastix</taxon>
    </lineage>
</organism>
<evidence type="ECO:0000313" key="11">
    <source>
        <dbReference type="Proteomes" id="UP000324800"/>
    </source>
</evidence>
<gene>
    <name evidence="10" type="ORF">EZS28_024828</name>
</gene>
<keyword evidence="5" id="KW-0963">Cytoplasm</keyword>
<dbReference type="GO" id="GO:0005737">
    <property type="term" value="C:cytoplasm"/>
    <property type="evidence" value="ECO:0007669"/>
    <property type="project" value="UniProtKB-SubCell"/>
</dbReference>
<comment type="similarity">
    <text evidence="3">Belongs to the NKD family.</text>
</comment>
<evidence type="ECO:0000256" key="3">
    <source>
        <dbReference type="ARBA" id="ARBA00007081"/>
    </source>
</evidence>
<dbReference type="PANTHER" id="PTHR22611">
    <property type="entry name" value="PROTEIN NAKED CUTICLE"/>
    <property type="match status" value="1"/>
</dbReference>
<evidence type="ECO:0000256" key="7">
    <source>
        <dbReference type="ARBA" id="ARBA00022723"/>
    </source>
</evidence>
<keyword evidence="7" id="KW-0479">Metal-binding</keyword>
<dbReference type="GO" id="GO:0090090">
    <property type="term" value="P:negative regulation of canonical Wnt signaling pathway"/>
    <property type="evidence" value="ECO:0007669"/>
    <property type="project" value="UniProtKB-ARBA"/>
</dbReference>
<feature type="compositionally biased region" description="Acidic residues" evidence="9">
    <location>
        <begin position="209"/>
        <end position="232"/>
    </location>
</feature>
<reference evidence="10 11" key="1">
    <citation type="submission" date="2019-03" db="EMBL/GenBank/DDBJ databases">
        <title>Single cell metagenomics reveals metabolic interactions within the superorganism composed of flagellate Streblomastix strix and complex community of Bacteroidetes bacteria on its surface.</title>
        <authorList>
            <person name="Treitli S.C."/>
            <person name="Kolisko M."/>
            <person name="Husnik F."/>
            <person name="Keeling P."/>
            <person name="Hampl V."/>
        </authorList>
    </citation>
    <scope>NUCLEOTIDE SEQUENCE [LARGE SCALE GENOMIC DNA]</scope>
    <source>
        <strain evidence="10">ST1C</strain>
    </source>
</reference>
<accession>A0A5J4VAW2</accession>
<dbReference type="EMBL" id="SNRW01008360">
    <property type="protein sequence ID" value="KAA6379645.1"/>
    <property type="molecule type" value="Genomic_DNA"/>
</dbReference>
<proteinExistence type="inferred from homology"/>
<keyword evidence="8" id="KW-0472">Membrane</keyword>
<keyword evidence="6" id="KW-0879">Wnt signaling pathway</keyword>
<evidence type="ECO:0000256" key="2">
    <source>
        <dbReference type="ARBA" id="ARBA00004496"/>
    </source>
</evidence>
<dbReference type="GO" id="GO:0005886">
    <property type="term" value="C:plasma membrane"/>
    <property type="evidence" value="ECO:0007669"/>
    <property type="project" value="UniProtKB-SubCell"/>
</dbReference>
<feature type="non-terminal residue" evidence="10">
    <location>
        <position position="1"/>
    </location>
</feature>
<sequence length="1072" mass="122084">KDKEWLTVEKDGRIGKVPKGTLIQKENKISSINLNLSKQTSQEAIIQISSKLLLELENESNDKDLEESQLYATEATFELLKISTYLKKTFAILRNNIASNLEKRYNLPIKSMIIQVLPIIIQRQYRVEETVKREAFGALLHLIGPLNKAVLWPLNPNEIIDLDLKDDELTEEEEDSIVKSDDLDGNKQRLNTVADLLIEIAAGCPSANNDDEDNNDEEEDLKENNDEDETNDSEEKQTSKFNIIKQMSQSYSCCALSEEVNDDDQNWLPAFQTFGQTLASILHETHEILSIQQLNINHVIAEEENEIIKKIDQIQIKSDSTQIKTPLASFPKSQSQSYYKRLRTIEQITKTALRALPLAISMFSHSMIEEVGFEYSAIGALSTAVQLCSTILNYADQSINNFNSMKSKPQYQQNVNIDSSSLIKNKEIIFHTLKLIKQSLEQKLIFFIEPIVPFLHFIGFGGQTSEWINLRVKVEGDLNDNEDEQQQNEQDGITSEEIKQFCGINEEEQDKQKEWLREIIADKKVFDQIIEKEKDMIDNIIELNQKWKLSTTQKSAYYIVDQRSREKKKIYQLPSLQIAHPVLQQTAKINAGRVAQEYAFSQLKDENDQIKNNFSNFLKQTVDSVIKSTDFTYQQNQTSAQIESNLNQTNSSTVSIGLDECIQLLVIHGSIEALKQIRIAHRLRHFLNDTVKQNTDKDTNKETDKLNEKEQKIQGKSKQEEIDIFWLLSQDTLIKLFISLVDKLRIILNSLPIFQTTAASKNINHQHVAPVNTNAIAGGQSLQQSSTSNTSSSSSSSAQSSVQLVLPENIAQSPTNLSSFQFWYPYLVSSLIRSISTLLVVPSSDHKQKQQQQSSNQLPSLPLPFILAQFEDSEINKNVYDSIKVIIAALKQTHFRSLQGENPASQLSLALFQFLLTQKQDVSVSDAQFEEAKQEKNNLDEKDNVVPEQSENKHDHIHHHVHHHKHAHTHQHHHYELNMNNFSSERTTSITNPLIQPSFTPHSVYSDALQCLSDFLADENVQIEPKNQVKNRLLQVNVVHLKQNADCFGHISLPKYTPSDEGKSNDTFSANA</sequence>
<comment type="caution">
    <text evidence="10">The sequence shown here is derived from an EMBL/GenBank/DDBJ whole genome shotgun (WGS) entry which is preliminary data.</text>
</comment>
<evidence type="ECO:0000313" key="10">
    <source>
        <dbReference type="EMBL" id="KAA6379645.1"/>
    </source>
</evidence>
<feature type="region of interest" description="Disordered" evidence="9">
    <location>
        <begin position="927"/>
        <end position="952"/>
    </location>
</feature>
<evidence type="ECO:0000256" key="1">
    <source>
        <dbReference type="ARBA" id="ARBA00004236"/>
    </source>
</evidence>
<feature type="compositionally biased region" description="Basic and acidic residues" evidence="9">
    <location>
        <begin position="930"/>
        <end position="952"/>
    </location>
</feature>
<dbReference type="GO" id="GO:0016055">
    <property type="term" value="P:Wnt signaling pathway"/>
    <property type="evidence" value="ECO:0007669"/>
    <property type="project" value="UniProtKB-KW"/>
</dbReference>
<dbReference type="AlphaFoldDB" id="A0A5J4VAW2"/>
<dbReference type="Proteomes" id="UP000324800">
    <property type="component" value="Unassembled WGS sequence"/>
</dbReference>
<protein>
    <submittedName>
        <fullName evidence="10">Uncharacterized protein</fullName>
    </submittedName>
</protein>